<evidence type="ECO:0000256" key="2">
    <source>
        <dbReference type="ARBA" id="ARBA00010794"/>
    </source>
</evidence>
<keyword evidence="5" id="KW-0808">Transferase</keyword>
<keyword evidence="8 17" id="KW-0863">Zinc-finger</keyword>
<comment type="caution">
    <text evidence="20">The sequence shown here is derived from an EMBL/GenBank/DDBJ whole genome shotgun (WGS) entry which is preliminary data.</text>
</comment>
<dbReference type="OrthoDB" id="551166at2759"/>
<evidence type="ECO:0000256" key="16">
    <source>
        <dbReference type="ARBA" id="ARBA00048889"/>
    </source>
</evidence>
<evidence type="ECO:0000313" key="21">
    <source>
        <dbReference type="Proteomes" id="UP000075714"/>
    </source>
</evidence>
<evidence type="ECO:0000256" key="3">
    <source>
        <dbReference type="ARBA" id="ARBA00022528"/>
    </source>
</evidence>
<keyword evidence="12" id="KW-1133">Transmembrane helix</keyword>
<dbReference type="Gene3D" id="6.10.140.2220">
    <property type="match status" value="1"/>
</dbReference>
<keyword evidence="10" id="KW-0862">Zinc</keyword>
<dbReference type="GO" id="GO:0010276">
    <property type="term" value="F:phytol kinase activity"/>
    <property type="evidence" value="ECO:0007669"/>
    <property type="project" value="UniProtKB-EC"/>
</dbReference>
<evidence type="ECO:0000256" key="10">
    <source>
        <dbReference type="ARBA" id="ARBA00022833"/>
    </source>
</evidence>
<feature type="region of interest" description="Disordered" evidence="18">
    <location>
        <begin position="534"/>
        <end position="561"/>
    </location>
</feature>
<keyword evidence="3" id="KW-0150">Chloroplast</keyword>
<evidence type="ECO:0000256" key="18">
    <source>
        <dbReference type="SAM" id="MobiDB-lite"/>
    </source>
</evidence>
<dbReference type="Proteomes" id="UP000075714">
    <property type="component" value="Unassembled WGS sequence"/>
</dbReference>
<dbReference type="PANTHER" id="PTHR32523">
    <property type="entry name" value="PHYTOL KINASE 1, CHLOROPLASTIC"/>
    <property type="match status" value="1"/>
</dbReference>
<keyword evidence="11" id="KW-0809">Transit peptide</keyword>
<feature type="compositionally biased region" description="Low complexity" evidence="18">
    <location>
        <begin position="550"/>
        <end position="561"/>
    </location>
</feature>
<dbReference type="InterPro" id="IPR039606">
    <property type="entry name" value="Phytol/farnesol_kinase"/>
</dbReference>
<dbReference type="PANTHER" id="PTHR32523:SF8">
    <property type="entry name" value="DOLICHOL KINASE"/>
    <property type="match status" value="1"/>
</dbReference>
<gene>
    <name evidence="20" type="ORF">GPECTOR_4g978</name>
</gene>
<dbReference type="EC" id="2.7.1.182" evidence="15"/>
<evidence type="ECO:0000256" key="11">
    <source>
        <dbReference type="ARBA" id="ARBA00022946"/>
    </source>
</evidence>
<evidence type="ECO:0000256" key="15">
    <source>
        <dbReference type="ARBA" id="ARBA00039024"/>
    </source>
</evidence>
<dbReference type="InterPro" id="IPR002893">
    <property type="entry name" value="Znf_MYND"/>
</dbReference>
<evidence type="ECO:0000256" key="5">
    <source>
        <dbReference type="ARBA" id="ARBA00022679"/>
    </source>
</evidence>
<evidence type="ECO:0000256" key="6">
    <source>
        <dbReference type="ARBA" id="ARBA00022692"/>
    </source>
</evidence>
<evidence type="ECO:0000259" key="19">
    <source>
        <dbReference type="PROSITE" id="PS50865"/>
    </source>
</evidence>
<keyword evidence="4" id="KW-0934">Plastid</keyword>
<evidence type="ECO:0000256" key="7">
    <source>
        <dbReference type="ARBA" id="ARBA00022723"/>
    </source>
</evidence>
<dbReference type="GO" id="GO:0009507">
    <property type="term" value="C:chloroplast"/>
    <property type="evidence" value="ECO:0007669"/>
    <property type="project" value="UniProtKB-SubCell"/>
</dbReference>
<dbReference type="SUPFAM" id="SSF144232">
    <property type="entry name" value="HIT/MYND zinc finger-like"/>
    <property type="match status" value="1"/>
</dbReference>
<evidence type="ECO:0000313" key="20">
    <source>
        <dbReference type="EMBL" id="KXZ54906.1"/>
    </source>
</evidence>
<dbReference type="GO" id="GO:0016020">
    <property type="term" value="C:membrane"/>
    <property type="evidence" value="ECO:0007669"/>
    <property type="project" value="UniProtKB-SubCell"/>
</dbReference>
<accession>A0A150GYB2</accession>
<keyword evidence="9" id="KW-0418">Kinase</keyword>
<name>A0A150GYB2_GONPE</name>
<evidence type="ECO:0000256" key="13">
    <source>
        <dbReference type="ARBA" id="ARBA00023136"/>
    </source>
</evidence>
<comment type="catalytic activity">
    <reaction evidence="16">
        <text>phytol + CTP = phytyl phosphate + CDP + H(+)</text>
        <dbReference type="Rhea" id="RHEA:38055"/>
        <dbReference type="ChEBI" id="CHEBI:15378"/>
        <dbReference type="ChEBI" id="CHEBI:17327"/>
        <dbReference type="ChEBI" id="CHEBI:37563"/>
        <dbReference type="ChEBI" id="CHEBI:58069"/>
        <dbReference type="ChEBI" id="CHEBI:75483"/>
        <dbReference type="EC" id="2.7.1.182"/>
    </reaction>
</comment>
<evidence type="ECO:0000256" key="8">
    <source>
        <dbReference type="ARBA" id="ARBA00022771"/>
    </source>
</evidence>
<keyword evidence="21" id="KW-1185">Reference proteome</keyword>
<dbReference type="PROSITE" id="PS50865">
    <property type="entry name" value="ZF_MYND_2"/>
    <property type="match status" value="1"/>
</dbReference>
<reference evidence="21" key="1">
    <citation type="journal article" date="2016" name="Nat. Commun.">
        <title>The Gonium pectorale genome demonstrates co-option of cell cycle regulation during the evolution of multicellularity.</title>
        <authorList>
            <person name="Hanschen E.R."/>
            <person name="Marriage T.N."/>
            <person name="Ferris P.J."/>
            <person name="Hamaji T."/>
            <person name="Toyoda A."/>
            <person name="Fujiyama A."/>
            <person name="Neme R."/>
            <person name="Noguchi H."/>
            <person name="Minakuchi Y."/>
            <person name="Suzuki M."/>
            <person name="Kawai-Toyooka H."/>
            <person name="Smith D.R."/>
            <person name="Sparks H."/>
            <person name="Anderson J."/>
            <person name="Bakaric R."/>
            <person name="Luria V."/>
            <person name="Karger A."/>
            <person name="Kirschner M.W."/>
            <person name="Durand P.M."/>
            <person name="Michod R.E."/>
            <person name="Nozaki H."/>
            <person name="Olson B.J."/>
        </authorList>
    </citation>
    <scope>NUCLEOTIDE SEQUENCE [LARGE SCALE GENOMIC DNA]</scope>
    <source>
        <strain evidence="21">NIES-2863</strain>
    </source>
</reference>
<comment type="pathway">
    <text evidence="14">Cofactor biosynthesis; tocopherol biosynthesis.</text>
</comment>
<dbReference type="EMBL" id="LSYV01000005">
    <property type="protein sequence ID" value="KXZ54906.1"/>
    <property type="molecule type" value="Genomic_DNA"/>
</dbReference>
<protein>
    <recommendedName>
        <fullName evidence="15">phytol kinase</fullName>
        <ecNumber evidence="15">2.7.1.182</ecNumber>
    </recommendedName>
</protein>
<organism evidence="20 21">
    <name type="scientific">Gonium pectorale</name>
    <name type="common">Green alga</name>
    <dbReference type="NCBI Taxonomy" id="33097"/>
    <lineage>
        <taxon>Eukaryota</taxon>
        <taxon>Viridiplantae</taxon>
        <taxon>Chlorophyta</taxon>
        <taxon>core chlorophytes</taxon>
        <taxon>Chlorophyceae</taxon>
        <taxon>CS clade</taxon>
        <taxon>Chlamydomonadales</taxon>
        <taxon>Volvocaceae</taxon>
        <taxon>Gonium</taxon>
    </lineage>
</organism>
<feature type="domain" description="MYND-type" evidence="19">
    <location>
        <begin position="667"/>
        <end position="713"/>
    </location>
</feature>
<evidence type="ECO:0000256" key="4">
    <source>
        <dbReference type="ARBA" id="ARBA00022640"/>
    </source>
</evidence>
<evidence type="ECO:0000256" key="1">
    <source>
        <dbReference type="ARBA" id="ARBA00004508"/>
    </source>
</evidence>
<dbReference type="AlphaFoldDB" id="A0A150GYB2"/>
<evidence type="ECO:0000256" key="17">
    <source>
        <dbReference type="PROSITE-ProRule" id="PRU00134"/>
    </source>
</evidence>
<dbReference type="Pfam" id="PF01753">
    <property type="entry name" value="zf-MYND"/>
    <property type="match status" value="1"/>
</dbReference>
<keyword evidence="13" id="KW-0472">Membrane</keyword>
<dbReference type="GO" id="GO:0008270">
    <property type="term" value="F:zinc ion binding"/>
    <property type="evidence" value="ECO:0007669"/>
    <property type="project" value="UniProtKB-KW"/>
</dbReference>
<comment type="similarity">
    <text evidence="2">Belongs to the polyprenol kinase family.</text>
</comment>
<evidence type="ECO:0000256" key="14">
    <source>
        <dbReference type="ARBA" id="ARBA00024015"/>
    </source>
</evidence>
<sequence length="724" mass="74120">MLQLLAFSIRLQEVAGPTDDVRQRHLKITHTIVLVLHSVILWHISNPRKTLAGTQLMRSMGCTLLHMDTLSCFSRLLAEAAGEGLAAPNVPMAALSGVASADVVACDDPSGSGHAGPNSNGARTDSYLKIVQVASELMDNWPTCLDSDSAGTAALCPQASTGTPFGTCVQYVILTQAVASLAAAGGGVDVGEVTAAAAASDAAGALDLPVPTGFVPINVLRDTFLALLRIPAEAWPDVLPPQPSAALATALSAGLVPAMEATLRRTAAAGDLQTAGLGLLHGLLQVEVVAGSQPQKAPAASPRHKRFAQQLLAFGPQRQVAALVVTLGKLLHRCVDAVEALEPACGAAGTAASSGGGVAGGTSSAQHAVMWSVVGVLMDALPSAADLLRAALAPETGGGAGAAAQLQQQASLALHRWLPAVARAARVQRWDPVTQIATRLARVDMLNWLLILLRAPTLPHSDTAAEAAAWQRLLLCDVDVLGLLGNLLSTSLHHPRACDGTGCQTHRELLLIADCLRAAALAFPAAMGAVLLGRKPPSRRRDGGDGGAAGSSSSDALLPASSPWSSASLVRFARMSPCALADVELRMYLTTMVSGLEGFRFSTSLQIADGPDLATMFQPAAMAGDGGPRCAALSNVTAATHAAFGVLSPSALEAAAGALRVCSHPACINLAGRSEAVLQDEEALSKCGGCGCAWYCGRGCQVAHWRAGHKAECAAGRREQAGGS</sequence>
<evidence type="ECO:0000256" key="12">
    <source>
        <dbReference type="ARBA" id="ARBA00022989"/>
    </source>
</evidence>
<comment type="subcellular location">
    <subcellularLocation>
        <location evidence="1">Plastid</location>
        <location evidence="1">Chloroplast membrane</location>
        <topology evidence="1">Multi-pass membrane protein</topology>
    </subcellularLocation>
</comment>
<keyword evidence="6" id="KW-0812">Transmembrane</keyword>
<evidence type="ECO:0000256" key="9">
    <source>
        <dbReference type="ARBA" id="ARBA00022777"/>
    </source>
</evidence>
<proteinExistence type="inferred from homology"/>
<keyword evidence="7" id="KW-0479">Metal-binding</keyword>